<accession>M6ZZA9</accession>
<protein>
    <submittedName>
        <fullName evidence="1">Uncharacterized protein</fullName>
    </submittedName>
</protein>
<evidence type="ECO:0000313" key="1">
    <source>
        <dbReference type="EMBL" id="EMP09642.1"/>
    </source>
</evidence>
<proteinExistence type="predicted"/>
<dbReference type="BioCyc" id="LINT1193029:G11R4-1256-MONOMER"/>
<dbReference type="Proteomes" id="UP000012117">
    <property type="component" value="Unassembled WGS sequence"/>
</dbReference>
<dbReference type="AlphaFoldDB" id="M6ZZA9"/>
<dbReference type="EMBL" id="AKWN02000010">
    <property type="protein sequence ID" value="EMP09642.1"/>
    <property type="molecule type" value="Genomic_DNA"/>
</dbReference>
<reference evidence="1 2" key="1">
    <citation type="submission" date="2013-01" db="EMBL/GenBank/DDBJ databases">
        <authorList>
            <person name="Harkins D.M."/>
            <person name="Durkin A.S."/>
            <person name="Brinkac L.M."/>
            <person name="Haft D.H."/>
            <person name="Selengut J.D."/>
            <person name="Sanka R."/>
            <person name="DePew J."/>
            <person name="Purushe J."/>
            <person name="Picardeau M."/>
            <person name="Werts C."/>
            <person name="Goarant C."/>
            <person name="Vinetz J.M."/>
            <person name="Sutton G.G."/>
            <person name="Nierman W.C."/>
            <person name="Fouts D.E."/>
        </authorList>
    </citation>
    <scope>NUCLEOTIDE SEQUENCE [LARGE SCALE GENOMIC DNA]</scope>
    <source>
        <strain evidence="1 2">200701872</strain>
    </source>
</reference>
<sequence length="257" mass="30616">MDKKLLNVLNHNSVDIYPWELSEVEKYNLTWKSRPTFQSYISYTPWIDLQNNRFWNSKEKPKFILWDTKLGIKSIDDRYLFNDEPISIITILTNYKPVVQEFQHILLELRNEPILIKHSPTHFFINGPTIFNGKFNENIEVPIPDSNCITRVKIKFDYTLKGYLKNFLFKADAQGIVFNFHNTPEKKFFRLIPRNSISGIWINPLVTEINLYTLDIENILKTNYNVKSFMIITEDKKMLKGFQYQWEYLCAKDIKGK</sequence>
<evidence type="ECO:0000313" key="2">
    <source>
        <dbReference type="Proteomes" id="UP000012117"/>
    </source>
</evidence>
<organism evidence="1 2">
    <name type="scientific">Leptospira interrogans serovar Pyrogenes str. 200701872</name>
    <dbReference type="NCBI Taxonomy" id="1193029"/>
    <lineage>
        <taxon>Bacteria</taxon>
        <taxon>Pseudomonadati</taxon>
        <taxon>Spirochaetota</taxon>
        <taxon>Spirochaetia</taxon>
        <taxon>Leptospirales</taxon>
        <taxon>Leptospiraceae</taxon>
        <taxon>Leptospira</taxon>
    </lineage>
</organism>
<comment type="caution">
    <text evidence="1">The sequence shown here is derived from an EMBL/GenBank/DDBJ whole genome shotgun (WGS) entry which is preliminary data.</text>
</comment>
<name>M6ZZA9_LEPIR</name>
<gene>
    <name evidence="1" type="ORF">LEP1GSC124_5093</name>
</gene>